<dbReference type="PANTHER" id="PTHR28250">
    <property type="entry name" value="CYTOCHROME B PRE-MRNA-PROCESSING PROTEIN 6"/>
    <property type="match status" value="1"/>
</dbReference>
<accession>A0AA40AEF5</accession>
<organism evidence="1 2">
    <name type="scientific">Lasiosphaeria miniovina</name>
    <dbReference type="NCBI Taxonomy" id="1954250"/>
    <lineage>
        <taxon>Eukaryota</taxon>
        <taxon>Fungi</taxon>
        <taxon>Dikarya</taxon>
        <taxon>Ascomycota</taxon>
        <taxon>Pezizomycotina</taxon>
        <taxon>Sordariomycetes</taxon>
        <taxon>Sordariomycetidae</taxon>
        <taxon>Sordariales</taxon>
        <taxon>Lasiosphaeriaceae</taxon>
        <taxon>Lasiosphaeria</taxon>
    </lineage>
</organism>
<keyword evidence="2" id="KW-1185">Reference proteome</keyword>
<dbReference type="InterPro" id="IPR037653">
    <property type="entry name" value="Cbp6"/>
</dbReference>
<dbReference type="GeneID" id="85327403"/>
<dbReference type="Proteomes" id="UP001172101">
    <property type="component" value="Unassembled WGS sequence"/>
</dbReference>
<name>A0AA40AEF5_9PEZI</name>
<protein>
    <submittedName>
        <fullName evidence="1">Uncharacterized protein</fullName>
    </submittedName>
</protein>
<reference evidence="1" key="1">
    <citation type="submission" date="2023-06" db="EMBL/GenBank/DDBJ databases">
        <title>Genome-scale phylogeny and comparative genomics of the fungal order Sordariales.</title>
        <authorList>
            <consortium name="Lawrence Berkeley National Laboratory"/>
            <person name="Hensen N."/>
            <person name="Bonometti L."/>
            <person name="Westerberg I."/>
            <person name="Brannstrom I.O."/>
            <person name="Guillou S."/>
            <person name="Cros-Aarteil S."/>
            <person name="Calhoun S."/>
            <person name="Haridas S."/>
            <person name="Kuo A."/>
            <person name="Mondo S."/>
            <person name="Pangilinan J."/>
            <person name="Riley R."/>
            <person name="LaButti K."/>
            <person name="Andreopoulos B."/>
            <person name="Lipzen A."/>
            <person name="Chen C."/>
            <person name="Yanf M."/>
            <person name="Daum C."/>
            <person name="Ng V."/>
            <person name="Clum A."/>
            <person name="Steindorff A."/>
            <person name="Ohm R."/>
            <person name="Martin F."/>
            <person name="Silar P."/>
            <person name="Natvig D."/>
            <person name="Lalanne C."/>
            <person name="Gautier V."/>
            <person name="Ament-velasquez S.L."/>
            <person name="Kruys A."/>
            <person name="Hutchinson M.I."/>
            <person name="Powell A.J."/>
            <person name="Barry K."/>
            <person name="Miller A.N."/>
            <person name="Grigoriev I.V."/>
            <person name="Debuchy R."/>
            <person name="Gladieux P."/>
            <person name="Thoren M.H."/>
            <person name="Johannesson H."/>
        </authorList>
    </citation>
    <scope>NUCLEOTIDE SEQUENCE</scope>
    <source>
        <strain evidence="1">SMH2392-1A</strain>
    </source>
</reference>
<dbReference type="RefSeq" id="XP_060295485.1">
    <property type="nucleotide sequence ID" value="XM_060444133.1"/>
</dbReference>
<dbReference type="EMBL" id="JAUIRO010000005">
    <property type="protein sequence ID" value="KAK0714163.1"/>
    <property type="molecule type" value="Genomic_DNA"/>
</dbReference>
<proteinExistence type="predicted"/>
<dbReference type="Pfam" id="PF20180">
    <property type="entry name" value="UQCC2_CBP6"/>
    <property type="match status" value="1"/>
</dbReference>
<gene>
    <name evidence="1" type="ORF">B0T26DRAFT_742540</name>
</gene>
<dbReference type="PANTHER" id="PTHR28250:SF1">
    <property type="entry name" value="CYTOCHROME B PRE-MRNA-PROCESSING PROTEIN 6"/>
    <property type="match status" value="1"/>
</dbReference>
<dbReference type="GO" id="GO:0061671">
    <property type="term" value="C:Cbp3p-Cbp6 complex"/>
    <property type="evidence" value="ECO:0007669"/>
    <property type="project" value="InterPro"/>
</dbReference>
<sequence length="123" mass="14217">MSGAVRSTMFKRALERWPKNPLRPDCQLQDVLAKRLEAGPLAPPHALKNGVSKAEAEMRQANAFYSLLENRYKSIYKLKGDIMRPRSNPTYYQDLITELDEAPTRSWLDRTLNKFKGMIRFTS</sequence>
<comment type="caution">
    <text evidence="1">The sequence shown here is derived from an EMBL/GenBank/DDBJ whole genome shotgun (WGS) entry which is preliminary data.</text>
</comment>
<dbReference type="AlphaFoldDB" id="A0AA40AEF5"/>
<dbReference type="GO" id="GO:0043022">
    <property type="term" value="F:ribosome binding"/>
    <property type="evidence" value="ECO:0007669"/>
    <property type="project" value="InterPro"/>
</dbReference>
<dbReference type="GO" id="GO:0034551">
    <property type="term" value="P:mitochondrial respiratory chain complex III assembly"/>
    <property type="evidence" value="ECO:0007669"/>
    <property type="project" value="TreeGrafter"/>
</dbReference>
<evidence type="ECO:0000313" key="1">
    <source>
        <dbReference type="EMBL" id="KAK0714163.1"/>
    </source>
</evidence>
<evidence type="ECO:0000313" key="2">
    <source>
        <dbReference type="Proteomes" id="UP001172101"/>
    </source>
</evidence>